<protein>
    <recommendedName>
        <fullName evidence="11">C2H2-type domain-containing protein</fullName>
    </recommendedName>
</protein>
<dbReference type="InterPro" id="IPR050806">
    <property type="entry name" value="pacC/RIM101"/>
</dbReference>
<evidence type="ECO:0000256" key="3">
    <source>
        <dbReference type="ARBA" id="ARBA00022723"/>
    </source>
</evidence>
<feature type="compositionally biased region" description="Pro residues" evidence="10">
    <location>
        <begin position="654"/>
        <end position="675"/>
    </location>
</feature>
<dbReference type="OrthoDB" id="6155966at2759"/>
<feature type="compositionally biased region" description="Low complexity" evidence="10">
    <location>
        <begin position="475"/>
        <end position="493"/>
    </location>
</feature>
<feature type="compositionally biased region" description="Low complexity" evidence="10">
    <location>
        <begin position="579"/>
        <end position="602"/>
    </location>
</feature>
<feature type="domain" description="C2H2-type" evidence="11">
    <location>
        <begin position="87"/>
        <end position="121"/>
    </location>
</feature>
<feature type="domain" description="C2H2-type" evidence="11">
    <location>
        <begin position="134"/>
        <end position="161"/>
    </location>
</feature>
<feature type="compositionally biased region" description="Low complexity" evidence="10">
    <location>
        <begin position="616"/>
        <end position="633"/>
    </location>
</feature>
<dbReference type="Proteomes" id="UP000298327">
    <property type="component" value="Unassembled WGS sequence"/>
</dbReference>
<comment type="subcellular location">
    <subcellularLocation>
        <location evidence="1">Nucleus</location>
    </subcellularLocation>
</comment>
<evidence type="ECO:0000256" key="7">
    <source>
        <dbReference type="ARBA" id="ARBA00023242"/>
    </source>
</evidence>
<comment type="similarity">
    <text evidence="8">Belongs to the pacC/RIM101 family.</text>
</comment>
<feature type="region of interest" description="Disordered" evidence="10">
    <location>
        <begin position="1"/>
        <end position="43"/>
    </location>
</feature>
<evidence type="ECO:0000259" key="11">
    <source>
        <dbReference type="PROSITE" id="PS50157"/>
    </source>
</evidence>
<dbReference type="SUPFAM" id="SSF57667">
    <property type="entry name" value="beta-beta-alpha zinc fingers"/>
    <property type="match status" value="2"/>
</dbReference>
<organism evidence="12 13">
    <name type="scientific">Dentipellis fragilis</name>
    <dbReference type="NCBI Taxonomy" id="205917"/>
    <lineage>
        <taxon>Eukaryota</taxon>
        <taxon>Fungi</taxon>
        <taxon>Dikarya</taxon>
        <taxon>Basidiomycota</taxon>
        <taxon>Agaricomycotina</taxon>
        <taxon>Agaricomycetes</taxon>
        <taxon>Russulales</taxon>
        <taxon>Hericiaceae</taxon>
        <taxon>Dentipellis</taxon>
    </lineage>
</organism>
<dbReference type="PROSITE" id="PS00028">
    <property type="entry name" value="ZINC_FINGER_C2H2_1"/>
    <property type="match status" value="2"/>
</dbReference>
<keyword evidence="2" id="KW-0678">Repressor</keyword>
<keyword evidence="7" id="KW-0539">Nucleus</keyword>
<dbReference type="Gene3D" id="3.30.160.60">
    <property type="entry name" value="Classic Zinc Finger"/>
    <property type="match status" value="2"/>
</dbReference>
<keyword evidence="5 9" id="KW-0863">Zinc-finger</keyword>
<evidence type="ECO:0000256" key="10">
    <source>
        <dbReference type="SAM" id="MobiDB-lite"/>
    </source>
</evidence>
<proteinExistence type="inferred from homology"/>
<reference evidence="12 13" key="1">
    <citation type="submission" date="2019-02" db="EMBL/GenBank/DDBJ databases">
        <title>Genome sequencing of the rare red list fungi Dentipellis fragilis.</title>
        <authorList>
            <person name="Buettner E."/>
            <person name="Kellner H."/>
        </authorList>
    </citation>
    <scope>NUCLEOTIDE SEQUENCE [LARGE SCALE GENOMIC DNA]</scope>
    <source>
        <strain evidence="12 13">DSM 105465</strain>
    </source>
</reference>
<evidence type="ECO:0000256" key="1">
    <source>
        <dbReference type="ARBA" id="ARBA00004123"/>
    </source>
</evidence>
<feature type="region of interest" description="Disordered" evidence="10">
    <location>
        <begin position="533"/>
        <end position="675"/>
    </location>
</feature>
<keyword evidence="13" id="KW-1185">Reference proteome</keyword>
<comment type="caution">
    <text evidence="12">The sequence shown here is derived from an EMBL/GenBank/DDBJ whole genome shotgun (WGS) entry which is preliminary data.</text>
</comment>
<dbReference type="FunFam" id="3.30.160.60:FF:000624">
    <property type="entry name" value="zinc finger protein 697"/>
    <property type="match status" value="1"/>
</dbReference>
<dbReference type="STRING" id="205917.A0A4Y9ZD82"/>
<feature type="region of interest" description="Disordered" evidence="10">
    <location>
        <begin position="460"/>
        <end position="503"/>
    </location>
</feature>
<feature type="compositionally biased region" description="Basic and acidic residues" evidence="10">
    <location>
        <begin position="147"/>
        <end position="161"/>
    </location>
</feature>
<evidence type="ECO:0000256" key="9">
    <source>
        <dbReference type="PROSITE-ProRule" id="PRU00042"/>
    </source>
</evidence>
<dbReference type="Pfam" id="PF00096">
    <property type="entry name" value="zf-C2H2"/>
    <property type="match status" value="1"/>
</dbReference>
<dbReference type="InterPro" id="IPR036236">
    <property type="entry name" value="Znf_C2H2_sf"/>
</dbReference>
<evidence type="ECO:0000256" key="2">
    <source>
        <dbReference type="ARBA" id="ARBA00022491"/>
    </source>
</evidence>
<dbReference type="GO" id="GO:0005634">
    <property type="term" value="C:nucleus"/>
    <property type="evidence" value="ECO:0007669"/>
    <property type="project" value="UniProtKB-SubCell"/>
</dbReference>
<dbReference type="PANTHER" id="PTHR47257:SF1">
    <property type="entry name" value="PH-RESPONSE TRANSCRIPTION FACTOR PACC_RIM101"/>
    <property type="match status" value="1"/>
</dbReference>
<dbReference type="SMART" id="SM00355">
    <property type="entry name" value="ZnF_C2H2"/>
    <property type="match status" value="3"/>
</dbReference>
<evidence type="ECO:0000256" key="5">
    <source>
        <dbReference type="ARBA" id="ARBA00022771"/>
    </source>
</evidence>
<keyword evidence="3" id="KW-0479">Metal-binding</keyword>
<name>A0A4Y9ZD82_9AGAM</name>
<dbReference type="EMBL" id="SEOQ01000005">
    <property type="protein sequence ID" value="TFY72796.1"/>
    <property type="molecule type" value="Genomic_DNA"/>
</dbReference>
<keyword evidence="4" id="KW-0677">Repeat</keyword>
<gene>
    <name evidence="12" type="ORF">EVG20_g233</name>
</gene>
<sequence length="675" mass="71720">MDFGAAELVQAMPPSPPTPPHAARSASPHRTDTDDARASPASDATSSNAAYRCQWVDCSKALSDPESLYNHLCNDHIGRKSTNNLCLTCKWKDCGTTCAKRDHITSHLRGSPLSLHFAPSPAHSLPVHTPLKPHACEICKKSFKRPQDLKKHEKIHTEEHHAQHKHSKAVTVPDTSISSRGSRDDSVDKTLSSVPSAGPDPATLRTRPHANHLTDASNEHHFGVLPTPSPEMIHSPAYPLVDGSHLGHPRDPYAQPQLPTWETLRPDGSSTPSTGAKRSHDYAVDDFFADVKKRRVNPSYDSHMAERLSNIAYMQNMAAGHDGTGSFNPRSVSLDIRSPEELAAVNQFLLTLGRDVQTGGSARAHHQSQSTHPAPSGNAFSYSNYFDATHLSQLGLAGMPGIPASASVDPNDSAFASSVPSHYASSNSFMSGNSRASHAPANNASFGSLYPLDMPYGSSYHRHSSASHLHPTPPLEGSSPHSSLSSPANSTPPHHSSDASSFEHLRISRQAPPPAHLAPLDYTSKAMRTIVPLKSLPTARPASPETDREGSGSPRWSPTPPAESRTASDAAHRGSPARLTSTAGASTSSPSSFSSLYPLLTSGDSNLKLPPLQRFRSGSPPSPTGTSESSPRPQAKGTPLPSLRSVTEAAAAASPPPPGSRPLSQPPSAPPRPSS</sequence>
<dbReference type="PANTHER" id="PTHR47257">
    <property type="entry name" value="PH-RESPONSE TRANSCRIPTION FACTOR PACC/RIM101"/>
    <property type="match status" value="1"/>
</dbReference>
<dbReference type="GO" id="GO:0008270">
    <property type="term" value="F:zinc ion binding"/>
    <property type="evidence" value="ECO:0007669"/>
    <property type="project" value="UniProtKB-KW"/>
</dbReference>
<feature type="domain" description="C2H2-type" evidence="11">
    <location>
        <begin position="51"/>
        <end position="81"/>
    </location>
</feature>
<feature type="non-terminal residue" evidence="12">
    <location>
        <position position="675"/>
    </location>
</feature>
<dbReference type="AlphaFoldDB" id="A0A4Y9ZD82"/>
<dbReference type="InterPro" id="IPR013087">
    <property type="entry name" value="Znf_C2H2_type"/>
</dbReference>
<accession>A0A4Y9ZD82</accession>
<keyword evidence="6" id="KW-0862">Zinc</keyword>
<dbReference type="PROSITE" id="PS50157">
    <property type="entry name" value="ZINC_FINGER_C2H2_2"/>
    <property type="match status" value="3"/>
</dbReference>
<feature type="region of interest" description="Disordered" evidence="10">
    <location>
        <begin position="147"/>
        <end position="208"/>
    </location>
</feature>
<evidence type="ECO:0000256" key="6">
    <source>
        <dbReference type="ARBA" id="ARBA00022833"/>
    </source>
</evidence>
<evidence type="ECO:0000256" key="8">
    <source>
        <dbReference type="ARBA" id="ARBA00038089"/>
    </source>
</evidence>
<evidence type="ECO:0000256" key="4">
    <source>
        <dbReference type="ARBA" id="ARBA00022737"/>
    </source>
</evidence>
<evidence type="ECO:0000313" key="12">
    <source>
        <dbReference type="EMBL" id="TFY72796.1"/>
    </source>
</evidence>
<evidence type="ECO:0000313" key="13">
    <source>
        <dbReference type="Proteomes" id="UP000298327"/>
    </source>
</evidence>
<dbReference type="GO" id="GO:0045944">
    <property type="term" value="P:positive regulation of transcription by RNA polymerase II"/>
    <property type="evidence" value="ECO:0007669"/>
    <property type="project" value="TreeGrafter"/>
</dbReference>